<proteinExistence type="predicted"/>
<sequence>MEMVQPLLEKGYTLYLDNWYTSPILYLNLMKNDTNVIGTVRKKRKNMPKKLAAMAFKKGEVHTLFSRSLLALRWRDKKDVDMLSTKHSNASMKETGKKRRRKDGSEESVSKPACVIDYNRGMGGVDKQDQQLACFPVMRKFMKEYKIFFLHVRHCFV</sequence>
<reference evidence="3" key="2">
    <citation type="submission" date="2017-10" db="EMBL/GenBank/DDBJ databases">
        <title>Ladona fulva Genome sequencing and assembly.</title>
        <authorList>
            <person name="Murali S."/>
            <person name="Richards S."/>
            <person name="Bandaranaike D."/>
            <person name="Bellair M."/>
            <person name="Blankenburg K."/>
            <person name="Chao H."/>
            <person name="Dinh H."/>
            <person name="Doddapaneni H."/>
            <person name="Dugan-Rocha S."/>
            <person name="Elkadiri S."/>
            <person name="Gnanaolivu R."/>
            <person name="Hernandez B."/>
            <person name="Skinner E."/>
            <person name="Javaid M."/>
            <person name="Lee S."/>
            <person name="Li M."/>
            <person name="Ming W."/>
            <person name="Munidasa M."/>
            <person name="Muniz J."/>
            <person name="Nguyen L."/>
            <person name="Hughes D."/>
            <person name="Osuji N."/>
            <person name="Pu L.-L."/>
            <person name="Puazo M."/>
            <person name="Qu C."/>
            <person name="Quiroz J."/>
            <person name="Raj R."/>
            <person name="Weissenberger G."/>
            <person name="Xin Y."/>
            <person name="Zou X."/>
            <person name="Han Y."/>
            <person name="Worley K."/>
            <person name="Muzny D."/>
            <person name="Gibbs R."/>
        </authorList>
    </citation>
    <scope>NUCLEOTIDE SEQUENCE</scope>
    <source>
        <strain evidence="3">Sampled in the wild</strain>
    </source>
</reference>
<keyword evidence="4" id="KW-1185">Reference proteome</keyword>
<feature type="region of interest" description="Disordered" evidence="1">
    <location>
        <begin position="85"/>
        <end position="108"/>
    </location>
</feature>
<dbReference type="AlphaFoldDB" id="A0A8K0KMR8"/>
<evidence type="ECO:0000313" key="4">
    <source>
        <dbReference type="Proteomes" id="UP000792457"/>
    </source>
</evidence>
<evidence type="ECO:0000259" key="2">
    <source>
        <dbReference type="Pfam" id="PF13843"/>
    </source>
</evidence>
<organism evidence="3 4">
    <name type="scientific">Ladona fulva</name>
    <name type="common">Scarce chaser dragonfly</name>
    <name type="synonym">Libellula fulva</name>
    <dbReference type="NCBI Taxonomy" id="123851"/>
    <lineage>
        <taxon>Eukaryota</taxon>
        <taxon>Metazoa</taxon>
        <taxon>Ecdysozoa</taxon>
        <taxon>Arthropoda</taxon>
        <taxon>Hexapoda</taxon>
        <taxon>Insecta</taxon>
        <taxon>Pterygota</taxon>
        <taxon>Palaeoptera</taxon>
        <taxon>Odonata</taxon>
        <taxon>Epiprocta</taxon>
        <taxon>Anisoptera</taxon>
        <taxon>Libelluloidea</taxon>
        <taxon>Libellulidae</taxon>
        <taxon>Ladona</taxon>
    </lineage>
</organism>
<feature type="domain" description="PiggyBac transposable element-derived protein" evidence="2">
    <location>
        <begin position="1"/>
        <end position="152"/>
    </location>
</feature>
<gene>
    <name evidence="3" type="ORF">J437_LFUL017262</name>
</gene>
<dbReference type="PANTHER" id="PTHR46599">
    <property type="entry name" value="PIGGYBAC TRANSPOSABLE ELEMENT-DERIVED PROTEIN 4"/>
    <property type="match status" value="1"/>
</dbReference>
<dbReference type="Proteomes" id="UP000792457">
    <property type="component" value="Unassembled WGS sequence"/>
</dbReference>
<dbReference type="OrthoDB" id="5876240at2759"/>
<dbReference type="EMBL" id="KZ309290">
    <property type="protein sequence ID" value="KAG8238149.1"/>
    <property type="molecule type" value="Genomic_DNA"/>
</dbReference>
<evidence type="ECO:0000256" key="1">
    <source>
        <dbReference type="SAM" id="MobiDB-lite"/>
    </source>
</evidence>
<dbReference type="InterPro" id="IPR029526">
    <property type="entry name" value="PGBD"/>
</dbReference>
<protein>
    <recommendedName>
        <fullName evidence="2">PiggyBac transposable element-derived protein domain-containing protein</fullName>
    </recommendedName>
</protein>
<comment type="caution">
    <text evidence="3">The sequence shown here is derived from an EMBL/GenBank/DDBJ whole genome shotgun (WGS) entry which is preliminary data.</text>
</comment>
<accession>A0A8K0KMR8</accession>
<dbReference type="PANTHER" id="PTHR46599:SF3">
    <property type="entry name" value="PIGGYBAC TRANSPOSABLE ELEMENT-DERIVED PROTEIN 4"/>
    <property type="match status" value="1"/>
</dbReference>
<evidence type="ECO:0000313" key="3">
    <source>
        <dbReference type="EMBL" id="KAG8238149.1"/>
    </source>
</evidence>
<name>A0A8K0KMR8_LADFU</name>
<dbReference type="Pfam" id="PF13843">
    <property type="entry name" value="DDE_Tnp_1_7"/>
    <property type="match status" value="1"/>
</dbReference>
<reference evidence="3" key="1">
    <citation type="submission" date="2013-04" db="EMBL/GenBank/DDBJ databases">
        <authorList>
            <person name="Qu J."/>
            <person name="Murali S.C."/>
            <person name="Bandaranaike D."/>
            <person name="Bellair M."/>
            <person name="Blankenburg K."/>
            <person name="Chao H."/>
            <person name="Dinh H."/>
            <person name="Doddapaneni H."/>
            <person name="Downs B."/>
            <person name="Dugan-Rocha S."/>
            <person name="Elkadiri S."/>
            <person name="Gnanaolivu R.D."/>
            <person name="Hernandez B."/>
            <person name="Javaid M."/>
            <person name="Jayaseelan J.C."/>
            <person name="Lee S."/>
            <person name="Li M."/>
            <person name="Ming W."/>
            <person name="Munidasa M."/>
            <person name="Muniz J."/>
            <person name="Nguyen L."/>
            <person name="Ongeri F."/>
            <person name="Osuji N."/>
            <person name="Pu L.-L."/>
            <person name="Puazo M."/>
            <person name="Qu C."/>
            <person name="Quiroz J."/>
            <person name="Raj R."/>
            <person name="Weissenberger G."/>
            <person name="Xin Y."/>
            <person name="Zou X."/>
            <person name="Han Y."/>
            <person name="Richards S."/>
            <person name="Worley K."/>
            <person name="Muzny D."/>
            <person name="Gibbs R."/>
        </authorList>
    </citation>
    <scope>NUCLEOTIDE SEQUENCE</scope>
    <source>
        <strain evidence="3">Sampled in the wild</strain>
    </source>
</reference>